<reference evidence="7 8" key="1">
    <citation type="journal article" date="2023" name="BMC Biotechnol.">
        <title>Vitis rotundifolia cv Carlos genome sequencing.</title>
        <authorList>
            <person name="Huff M."/>
            <person name="Hulse-Kemp A."/>
            <person name="Scheffler B."/>
            <person name="Youngblood R."/>
            <person name="Simpson S."/>
            <person name="Babiker E."/>
            <person name="Staton M."/>
        </authorList>
    </citation>
    <scope>NUCLEOTIDE SEQUENCE [LARGE SCALE GENOMIC DNA]</scope>
    <source>
        <tissue evidence="7">Leaf</tissue>
    </source>
</reference>
<proteinExistence type="inferred from homology"/>
<keyword evidence="2 6" id="KW-0813">Transport</keyword>
<gene>
    <name evidence="7" type="ORF">PVL29_023440</name>
</gene>
<dbReference type="Proteomes" id="UP001168098">
    <property type="component" value="Unassembled WGS sequence"/>
</dbReference>
<feature type="transmembrane region" description="Helical" evidence="6">
    <location>
        <begin position="56"/>
        <end position="75"/>
    </location>
</feature>
<evidence type="ECO:0000313" key="8">
    <source>
        <dbReference type="Proteomes" id="UP001168098"/>
    </source>
</evidence>
<accession>A0AA38YNZ7</accession>
<keyword evidence="4 6" id="KW-1133">Transmembrane helix</keyword>
<protein>
    <recommendedName>
        <fullName evidence="6">Probable purine permease</fullName>
    </recommendedName>
</protein>
<evidence type="ECO:0000256" key="4">
    <source>
        <dbReference type="ARBA" id="ARBA00022989"/>
    </source>
</evidence>
<dbReference type="Pfam" id="PF16913">
    <property type="entry name" value="PUNUT"/>
    <property type="match status" value="1"/>
</dbReference>
<dbReference type="PANTHER" id="PTHR31376:SF8">
    <property type="entry name" value="PURINE PERMEASE-RELATED"/>
    <property type="match status" value="1"/>
</dbReference>
<keyword evidence="3 6" id="KW-0812">Transmembrane</keyword>
<dbReference type="PANTHER" id="PTHR31376">
    <property type="entry name" value="OS09G0467300 PROTEIN-RELATED"/>
    <property type="match status" value="1"/>
</dbReference>
<evidence type="ECO:0000256" key="3">
    <source>
        <dbReference type="ARBA" id="ARBA00022692"/>
    </source>
</evidence>
<dbReference type="GO" id="GO:0016020">
    <property type="term" value="C:membrane"/>
    <property type="evidence" value="ECO:0007669"/>
    <property type="project" value="UniProtKB-SubCell"/>
</dbReference>
<dbReference type="GO" id="GO:0005345">
    <property type="term" value="F:purine nucleobase transmembrane transporter activity"/>
    <property type="evidence" value="ECO:0007669"/>
    <property type="project" value="UniProtKB-UniRule"/>
</dbReference>
<dbReference type="GO" id="GO:0015211">
    <property type="term" value="F:purine nucleoside transmembrane transporter activity"/>
    <property type="evidence" value="ECO:0007669"/>
    <property type="project" value="UniProtKB-UniRule"/>
</dbReference>
<comment type="caution">
    <text evidence="7">The sequence shown here is derived from an EMBL/GenBank/DDBJ whole genome shotgun (WGS) entry which is preliminary data.</text>
</comment>
<feature type="transmembrane region" description="Helical" evidence="6">
    <location>
        <begin position="95"/>
        <end position="113"/>
    </location>
</feature>
<dbReference type="AlphaFoldDB" id="A0AA38YNZ7"/>
<feature type="transmembrane region" description="Helical" evidence="6">
    <location>
        <begin position="262"/>
        <end position="285"/>
    </location>
</feature>
<sequence>MESSQGSQNEATQRQRRTSLKAMFLVLVNCVLMTIGQVGGPLLLRIYYLHGGKRKWLNAWLLTSGFPILILPMAFSYLRAQAKGQATVLLVTPRLVAASAFLGLLLGLDGYLYSFGLSYLPISVSSLLGSTQLAFTAIFAFIVVKHKFTHYSVNAVVLMTFGSVVLGLHMNGDRPSGVSDGKYLLGFLMTLGAAALHGFIMPALEYTHLKAGMPITFDLVMQIQFLISMFATLFCTIPMVINKDFQAISKEAGEYGLGETKYYMVIVLAAVAMQLLIIGSIGVIFCSTSLLGGLVSSLLVPVQQVFAVIFLHERFNADKGMALAMCLWGFASYFYGEYRSTYKKIPSKQESEVEII</sequence>
<feature type="transmembrane region" description="Helical" evidence="6">
    <location>
        <begin position="120"/>
        <end position="144"/>
    </location>
</feature>
<keyword evidence="5 6" id="KW-0472">Membrane</keyword>
<keyword evidence="8" id="KW-1185">Reference proteome</keyword>
<comment type="subcellular location">
    <subcellularLocation>
        <location evidence="6">Membrane</location>
        <topology evidence="6">Multi-pass membrane protein</topology>
    </subcellularLocation>
</comment>
<feature type="transmembrane region" description="Helical" evidence="6">
    <location>
        <begin position="22"/>
        <end position="44"/>
    </location>
</feature>
<evidence type="ECO:0000313" key="7">
    <source>
        <dbReference type="EMBL" id="KAJ9673888.1"/>
    </source>
</evidence>
<feature type="transmembrane region" description="Helical" evidence="6">
    <location>
        <begin position="291"/>
        <end position="311"/>
    </location>
</feature>
<feature type="transmembrane region" description="Helical" evidence="6">
    <location>
        <begin position="150"/>
        <end position="171"/>
    </location>
</feature>
<feature type="transmembrane region" description="Helical" evidence="6">
    <location>
        <begin position="223"/>
        <end position="241"/>
    </location>
</feature>
<feature type="transmembrane region" description="Helical" evidence="6">
    <location>
        <begin position="183"/>
        <end position="203"/>
    </location>
</feature>
<evidence type="ECO:0000256" key="6">
    <source>
        <dbReference type="RuleBase" id="RU368015"/>
    </source>
</evidence>
<evidence type="ECO:0000256" key="5">
    <source>
        <dbReference type="ARBA" id="ARBA00023136"/>
    </source>
</evidence>
<feature type="transmembrane region" description="Helical" evidence="6">
    <location>
        <begin position="320"/>
        <end position="336"/>
    </location>
</feature>
<organism evidence="7 8">
    <name type="scientific">Vitis rotundifolia</name>
    <name type="common">Muscadine grape</name>
    <dbReference type="NCBI Taxonomy" id="103349"/>
    <lineage>
        <taxon>Eukaryota</taxon>
        <taxon>Viridiplantae</taxon>
        <taxon>Streptophyta</taxon>
        <taxon>Embryophyta</taxon>
        <taxon>Tracheophyta</taxon>
        <taxon>Spermatophyta</taxon>
        <taxon>Magnoliopsida</taxon>
        <taxon>eudicotyledons</taxon>
        <taxon>Gunneridae</taxon>
        <taxon>Pentapetalae</taxon>
        <taxon>rosids</taxon>
        <taxon>Vitales</taxon>
        <taxon>Vitaceae</taxon>
        <taxon>Viteae</taxon>
        <taxon>Vitis</taxon>
    </lineage>
</organism>
<evidence type="ECO:0000256" key="1">
    <source>
        <dbReference type="ARBA" id="ARBA00006213"/>
    </source>
</evidence>
<name>A0AA38YNZ7_VITRO</name>
<dbReference type="InterPro" id="IPR030182">
    <property type="entry name" value="PUP_plant"/>
</dbReference>
<comment type="similarity">
    <text evidence="1 6">Belongs to the purine permeases (TC 2.A.7.14) family.</text>
</comment>
<evidence type="ECO:0000256" key="2">
    <source>
        <dbReference type="ARBA" id="ARBA00022448"/>
    </source>
</evidence>
<dbReference type="EMBL" id="JARBHA010000018">
    <property type="protein sequence ID" value="KAJ9673888.1"/>
    <property type="molecule type" value="Genomic_DNA"/>
</dbReference>